<name>A0AAV0Z859_VICFA</name>
<reference evidence="1 2" key="1">
    <citation type="submission" date="2023-01" db="EMBL/GenBank/DDBJ databases">
        <authorList>
            <person name="Kreplak J."/>
        </authorList>
    </citation>
    <scope>NUCLEOTIDE SEQUENCE [LARGE SCALE GENOMIC DNA]</scope>
</reference>
<protein>
    <submittedName>
        <fullName evidence="1">Uncharacterized protein</fullName>
    </submittedName>
</protein>
<organism evidence="1 2">
    <name type="scientific">Vicia faba</name>
    <name type="common">Broad bean</name>
    <name type="synonym">Faba vulgaris</name>
    <dbReference type="NCBI Taxonomy" id="3906"/>
    <lineage>
        <taxon>Eukaryota</taxon>
        <taxon>Viridiplantae</taxon>
        <taxon>Streptophyta</taxon>
        <taxon>Embryophyta</taxon>
        <taxon>Tracheophyta</taxon>
        <taxon>Spermatophyta</taxon>
        <taxon>Magnoliopsida</taxon>
        <taxon>eudicotyledons</taxon>
        <taxon>Gunneridae</taxon>
        <taxon>Pentapetalae</taxon>
        <taxon>rosids</taxon>
        <taxon>fabids</taxon>
        <taxon>Fabales</taxon>
        <taxon>Fabaceae</taxon>
        <taxon>Papilionoideae</taxon>
        <taxon>50 kb inversion clade</taxon>
        <taxon>NPAAA clade</taxon>
        <taxon>Hologalegina</taxon>
        <taxon>IRL clade</taxon>
        <taxon>Fabeae</taxon>
        <taxon>Vicia</taxon>
    </lineage>
</organism>
<dbReference type="EMBL" id="OX451735">
    <property type="protein sequence ID" value="CAI8594740.1"/>
    <property type="molecule type" value="Genomic_DNA"/>
</dbReference>
<accession>A0AAV0Z859</accession>
<proteinExistence type="predicted"/>
<dbReference type="AlphaFoldDB" id="A0AAV0Z859"/>
<keyword evidence="2" id="KW-1185">Reference proteome</keyword>
<dbReference type="Proteomes" id="UP001157006">
    <property type="component" value="Chromosome 1S"/>
</dbReference>
<evidence type="ECO:0000313" key="2">
    <source>
        <dbReference type="Proteomes" id="UP001157006"/>
    </source>
</evidence>
<gene>
    <name evidence="1" type="ORF">VFH_I156040</name>
</gene>
<sequence length="243" mass="27909">MGNENSISLNQFIDVRKNVTQTFNKIDRYLDEDRLKTSFVSYYGCLFVVEEKRKSGIENPYVVTLAHYYAICGKGYFGLKRYDAGLSMTVNIRVVNNDIGCVWMASHNHSSRVLLPMFQEVLRTVTWKWDTCPYIAAEAIRKQLNYMNKHLLNSNTETETEDKEGTYVQLTKEIGSNVLANQGAITGNNNGNMVVKNLYLKGRSPSWYPSLHSYGLAKNDDSYPLRHRYNYAPSTNWRNLPST</sequence>
<evidence type="ECO:0000313" key="1">
    <source>
        <dbReference type="EMBL" id="CAI8594740.1"/>
    </source>
</evidence>